<reference evidence="2 3" key="1">
    <citation type="submission" date="2017-05" db="EMBL/GenBank/DDBJ databases">
        <authorList>
            <person name="Song R."/>
            <person name="Chenine A.L."/>
            <person name="Ruprecht R.M."/>
        </authorList>
    </citation>
    <scope>NUCLEOTIDE SEQUENCE [LARGE SCALE GENOMIC DNA]</scope>
    <source>
        <strain evidence="2 3">CECT 8898</strain>
    </source>
</reference>
<dbReference type="RefSeq" id="WP_141194910.1">
    <property type="nucleotide sequence ID" value="NZ_FXYF01000015.1"/>
</dbReference>
<name>A0A238L2W8_9RHOB</name>
<organism evidence="2 3">
    <name type="scientific">Maliponia aquimaris</name>
    <dbReference type="NCBI Taxonomy" id="1673631"/>
    <lineage>
        <taxon>Bacteria</taxon>
        <taxon>Pseudomonadati</taxon>
        <taxon>Pseudomonadota</taxon>
        <taxon>Alphaproteobacteria</taxon>
        <taxon>Rhodobacterales</taxon>
        <taxon>Paracoccaceae</taxon>
        <taxon>Maliponia</taxon>
    </lineage>
</organism>
<dbReference type="EMBL" id="FXYF01000015">
    <property type="protein sequence ID" value="SMX49327.1"/>
    <property type="molecule type" value="Genomic_DNA"/>
</dbReference>
<keyword evidence="3" id="KW-1185">Reference proteome</keyword>
<dbReference type="Pfam" id="PF11162">
    <property type="entry name" value="DUF2946"/>
    <property type="match status" value="1"/>
</dbReference>
<evidence type="ECO:0000256" key="1">
    <source>
        <dbReference type="SAM" id="Phobius"/>
    </source>
</evidence>
<feature type="transmembrane region" description="Helical" evidence="1">
    <location>
        <begin position="12"/>
        <end position="33"/>
    </location>
</feature>
<keyword evidence="1" id="KW-0812">Transmembrane</keyword>
<gene>
    <name evidence="2" type="ORF">MAA8898_04270</name>
</gene>
<dbReference type="Proteomes" id="UP000207598">
    <property type="component" value="Unassembled WGS sequence"/>
</dbReference>
<accession>A0A238L2W8</accession>
<dbReference type="InterPro" id="IPR021333">
    <property type="entry name" value="DUF2946"/>
</dbReference>
<protein>
    <recommendedName>
        <fullName evidence="4">DUF2946 domain-containing protein</fullName>
    </recommendedName>
</protein>
<sequence>MPRIGCHKPLERLWSFGVCIARVLAILAAVAMATGVAVDGRAQAGLAVSGIEMVICSSDGPVSVMLDHQGNPVKMPDDGDCACLCACCPTLATPFLAPAATGQCLPAESSALVCPPLKSTVLAYERGRRPVPRGPPFEKES</sequence>
<keyword evidence="1" id="KW-1133">Transmembrane helix</keyword>
<evidence type="ECO:0000313" key="3">
    <source>
        <dbReference type="Proteomes" id="UP000207598"/>
    </source>
</evidence>
<keyword evidence="1" id="KW-0472">Membrane</keyword>
<evidence type="ECO:0000313" key="2">
    <source>
        <dbReference type="EMBL" id="SMX49327.1"/>
    </source>
</evidence>
<dbReference type="AlphaFoldDB" id="A0A238L2W8"/>
<proteinExistence type="predicted"/>
<evidence type="ECO:0008006" key="4">
    <source>
        <dbReference type="Google" id="ProtNLM"/>
    </source>
</evidence>